<accession>A0ABP7NT94</accession>
<dbReference type="RefSeq" id="WP_344804057.1">
    <property type="nucleotide sequence ID" value="NZ_BAABBO010000005.1"/>
</dbReference>
<protein>
    <submittedName>
        <fullName evidence="2">ABC transporter permease</fullName>
    </submittedName>
</protein>
<dbReference type="EMBL" id="BAABBO010000005">
    <property type="protein sequence ID" value="GAA3953700.1"/>
    <property type="molecule type" value="Genomic_DNA"/>
</dbReference>
<comment type="caution">
    <text evidence="2">The sequence shown here is derived from an EMBL/GenBank/DDBJ whole genome shotgun (WGS) entry which is preliminary data.</text>
</comment>
<keyword evidence="1" id="KW-1003">Cell membrane</keyword>
<feature type="transmembrane region" description="Helical" evidence="1">
    <location>
        <begin position="156"/>
        <end position="174"/>
    </location>
</feature>
<dbReference type="PANTHER" id="PTHR30188:SF3">
    <property type="entry name" value="ABC TRANSPORTER PERMEASE"/>
    <property type="match status" value="1"/>
</dbReference>
<gene>
    <name evidence="2" type="ORF">GCM10022278_10620</name>
</gene>
<dbReference type="InterPro" id="IPR003453">
    <property type="entry name" value="ABC_MlaE_roteobac"/>
</dbReference>
<dbReference type="InterPro" id="IPR030802">
    <property type="entry name" value="Permease_MalE"/>
</dbReference>
<keyword evidence="1" id="KW-1133">Transmembrane helix</keyword>
<comment type="subcellular location">
    <subcellularLocation>
        <location evidence="1">Cell inner membrane</location>
        <topology evidence="1">Multi-pass membrane protein</topology>
    </subcellularLocation>
</comment>
<keyword evidence="1" id="KW-0472">Membrane</keyword>
<dbReference type="PANTHER" id="PTHR30188">
    <property type="entry name" value="ABC TRANSPORTER PERMEASE PROTEIN-RELATED"/>
    <property type="match status" value="1"/>
</dbReference>
<feature type="transmembrane region" description="Helical" evidence="1">
    <location>
        <begin position="338"/>
        <end position="356"/>
    </location>
</feature>
<keyword evidence="1" id="KW-0812">Transmembrane</keyword>
<proteinExistence type="inferred from homology"/>
<evidence type="ECO:0000313" key="2">
    <source>
        <dbReference type="EMBL" id="GAA3953700.1"/>
    </source>
</evidence>
<feature type="transmembrane region" description="Helical" evidence="1">
    <location>
        <begin position="299"/>
        <end position="318"/>
    </location>
</feature>
<sequence>MISLQGSWTTLHIARLELAINRFWQQISSQRIPARCYIHTSDVDALDISGTLILYQSIEFLKARDCEVDVETIEGDRLNFVSELMQDVQDADVKPERPPNTLEQSTAFLAGIGHSVVDSLTFLGRSTLAMAAVIPSPKRLRFASLVHHIEHTGLRAMPVVALMAFLISIVLAYQGTAQLSRFGAEIFTIDLVAISILREMGVLLTAIMVAGRSGSAFAAEIGVMKLNQEIAAMQTLGINPMSALAVPRITALLITLPMLTLLAVLVGFTGAAVVCILSLDIPFSLFMERLQAATTLTHFMVGMAKAPVFAFLIAVIGVRQGLLVEHSAAEVGSNTTQAVVQAIFAVIAADAVFSIMTTELGI</sequence>
<dbReference type="Pfam" id="PF02405">
    <property type="entry name" value="MlaE"/>
    <property type="match status" value="1"/>
</dbReference>
<dbReference type="Proteomes" id="UP001501337">
    <property type="component" value="Unassembled WGS sequence"/>
</dbReference>
<keyword evidence="1" id="KW-0997">Cell inner membrane</keyword>
<keyword evidence="3" id="KW-1185">Reference proteome</keyword>
<organism evidence="2 3">
    <name type="scientific">Allohahella marinimesophila</name>
    <dbReference type="NCBI Taxonomy" id="1054972"/>
    <lineage>
        <taxon>Bacteria</taxon>
        <taxon>Pseudomonadati</taxon>
        <taxon>Pseudomonadota</taxon>
        <taxon>Gammaproteobacteria</taxon>
        <taxon>Oceanospirillales</taxon>
        <taxon>Hahellaceae</taxon>
        <taxon>Allohahella</taxon>
    </lineage>
</organism>
<name>A0ABP7NT94_9GAMM</name>
<feature type="transmembrane region" description="Helical" evidence="1">
    <location>
        <begin position="249"/>
        <end position="279"/>
    </location>
</feature>
<reference evidence="3" key="1">
    <citation type="journal article" date="2019" name="Int. J. Syst. Evol. Microbiol.">
        <title>The Global Catalogue of Microorganisms (GCM) 10K type strain sequencing project: providing services to taxonomists for standard genome sequencing and annotation.</title>
        <authorList>
            <consortium name="The Broad Institute Genomics Platform"/>
            <consortium name="The Broad Institute Genome Sequencing Center for Infectious Disease"/>
            <person name="Wu L."/>
            <person name="Ma J."/>
        </authorList>
    </citation>
    <scope>NUCLEOTIDE SEQUENCE [LARGE SCALE GENOMIC DNA]</scope>
    <source>
        <strain evidence="3">JCM 17555</strain>
    </source>
</reference>
<feature type="transmembrane region" description="Helical" evidence="1">
    <location>
        <begin position="186"/>
        <end position="210"/>
    </location>
</feature>
<evidence type="ECO:0000256" key="1">
    <source>
        <dbReference type="RuleBase" id="RU362044"/>
    </source>
</evidence>
<dbReference type="NCBIfam" id="TIGR00056">
    <property type="entry name" value="MlaE family lipid ABC transporter permease subunit"/>
    <property type="match status" value="1"/>
</dbReference>
<evidence type="ECO:0000313" key="3">
    <source>
        <dbReference type="Proteomes" id="UP001501337"/>
    </source>
</evidence>
<comment type="similarity">
    <text evidence="1">Belongs to the MlaE permease family.</text>
</comment>